<evidence type="ECO:0000256" key="4">
    <source>
        <dbReference type="ARBA" id="ARBA00022705"/>
    </source>
</evidence>
<organism evidence="14 15">
    <name type="scientific">Candidatus Falkowbacteria bacterium RBG_13_39_14</name>
    <dbReference type="NCBI Taxonomy" id="1797985"/>
    <lineage>
        <taxon>Bacteria</taxon>
        <taxon>Candidatus Falkowiibacteriota</taxon>
    </lineage>
</organism>
<evidence type="ECO:0000259" key="13">
    <source>
        <dbReference type="SMART" id="SM00382"/>
    </source>
</evidence>
<comment type="subunit">
    <text evidence="11">DNA polymerase III contains a core (composed of alpha, epsilon and theta chains) that associates with a tau subunit. This core dimerizes to form the POLIII' complex. PolIII' associates with the gamma complex (composed of gamma, delta, delta', psi and chi chains) and with the beta chain to form the complete DNA polymerase III complex.</text>
</comment>
<dbReference type="Pfam" id="PF22608">
    <property type="entry name" value="DNAX_ATPase_lid"/>
    <property type="match status" value="1"/>
</dbReference>
<feature type="domain" description="AAA+ ATPase" evidence="13">
    <location>
        <begin position="84"/>
        <end position="229"/>
    </location>
</feature>
<keyword evidence="8 11" id="KW-0067">ATP-binding</keyword>
<keyword evidence="9 11" id="KW-0239">DNA-directed DNA polymerase</keyword>
<dbReference type="NCBIfam" id="NF004046">
    <property type="entry name" value="PRK05563.1"/>
    <property type="match status" value="1"/>
</dbReference>
<keyword evidence="2 11" id="KW-0808">Transferase</keyword>
<dbReference type="GO" id="GO:0009360">
    <property type="term" value="C:DNA polymerase III complex"/>
    <property type="evidence" value="ECO:0007669"/>
    <property type="project" value="InterPro"/>
</dbReference>
<dbReference type="PANTHER" id="PTHR11669">
    <property type="entry name" value="REPLICATION FACTOR C / DNA POLYMERASE III GAMMA-TAU SUBUNIT"/>
    <property type="match status" value="1"/>
</dbReference>
<comment type="catalytic activity">
    <reaction evidence="10 11">
        <text>DNA(n) + a 2'-deoxyribonucleoside 5'-triphosphate = DNA(n+1) + diphosphate</text>
        <dbReference type="Rhea" id="RHEA:22508"/>
        <dbReference type="Rhea" id="RHEA-COMP:17339"/>
        <dbReference type="Rhea" id="RHEA-COMP:17340"/>
        <dbReference type="ChEBI" id="CHEBI:33019"/>
        <dbReference type="ChEBI" id="CHEBI:61560"/>
        <dbReference type="ChEBI" id="CHEBI:173112"/>
        <dbReference type="EC" id="2.7.7.7"/>
    </reaction>
</comment>
<proteinExistence type="inferred from homology"/>
<dbReference type="GO" id="GO:0046872">
    <property type="term" value="F:metal ion binding"/>
    <property type="evidence" value="ECO:0007669"/>
    <property type="project" value="UniProtKB-KW"/>
</dbReference>
<evidence type="ECO:0000256" key="7">
    <source>
        <dbReference type="ARBA" id="ARBA00022833"/>
    </source>
</evidence>
<sequence length="673" mass="75640">MRAFQKNNKTKKQKNKKQESLRKIIKIVLLFILKNVCFVVSLFFCFLEDMSVLYQKYRPQKFSEVYGQQHIKVAVQNQIASGKTAHAYLFCGPRAVGKTTIARLLAKAVNCEKRKEGESEPCGECLSCEEIRRGNALDIMEIDAASHTGVDNVRENIIANARVSPSKSKYKVFIIDEVHMLSVSAFNALLKTLEEPPHNVIFILATTEIHKVPGTIISRCQRYDFKKIGVREIAENLNYIASEEGITVDEDVLNNIAIESEGCLRDAQSLLGQILFMGEKHITSQSAEIVIPRSNFSSLADFSELLLNGDIEKSIYFINNLLQEGIDLAIFTKNFVEFLRKAILVKIGSGLDYFSIEFDEGIEKRILKIAENNSIDKIIRAIEFFLEALENLKKCDIAPLPLEMAVLKFTEIKNVRLPDCLPAQAGSIVGKREEGGYGCRDGAPARLRHSGGLPRLGESKEGEEGRDGIEEIKKFPPEADLLQRRISLWLKPLAEEIKKLEIEKPEKQAVGLKIEEVRERWAEVIEGIKKHNHSMCFILKISKPLEIFGNVLKLAHSHGFHQERVQELKNKQNLEEVLKEIFKYDLLVESIIDGSLGKDMSILDGGDGIEGREGEGNKEIGNLTPAIKAGQELKIGETELNRDVDQAGDIKNREQDNNLLQDILSEMGGEVVN</sequence>
<protein>
    <recommendedName>
        <fullName evidence="11">DNA polymerase III subunit gamma/tau</fullName>
        <ecNumber evidence="11">2.7.7.7</ecNumber>
    </recommendedName>
</protein>
<dbReference type="InterPro" id="IPR050238">
    <property type="entry name" value="DNA_Rep/Repair_Clamp_Loader"/>
</dbReference>
<evidence type="ECO:0000256" key="6">
    <source>
        <dbReference type="ARBA" id="ARBA00022741"/>
    </source>
</evidence>
<evidence type="ECO:0000256" key="8">
    <source>
        <dbReference type="ARBA" id="ARBA00022840"/>
    </source>
</evidence>
<name>A0A1F5S8Q0_9BACT</name>
<evidence type="ECO:0000256" key="3">
    <source>
        <dbReference type="ARBA" id="ARBA00022695"/>
    </source>
</evidence>
<dbReference type="GO" id="GO:0003887">
    <property type="term" value="F:DNA-directed DNA polymerase activity"/>
    <property type="evidence" value="ECO:0007669"/>
    <property type="project" value="UniProtKB-KW"/>
</dbReference>
<evidence type="ECO:0000256" key="1">
    <source>
        <dbReference type="ARBA" id="ARBA00006360"/>
    </source>
</evidence>
<comment type="function">
    <text evidence="11">DNA polymerase III is a complex, multichain enzyme responsible for most of the replicative synthesis in bacteria. This DNA polymerase also exhibits 3' to 5' exonuclease activity.</text>
</comment>
<dbReference type="InterPro" id="IPR027417">
    <property type="entry name" value="P-loop_NTPase"/>
</dbReference>
<feature type="transmembrane region" description="Helical" evidence="12">
    <location>
        <begin position="21"/>
        <end position="44"/>
    </location>
</feature>
<comment type="similarity">
    <text evidence="1 11">Belongs to the DnaX/STICHEL family.</text>
</comment>
<evidence type="ECO:0000256" key="11">
    <source>
        <dbReference type="RuleBase" id="RU364063"/>
    </source>
</evidence>
<evidence type="ECO:0000256" key="10">
    <source>
        <dbReference type="ARBA" id="ARBA00049244"/>
    </source>
</evidence>
<dbReference type="SMART" id="SM00382">
    <property type="entry name" value="AAA"/>
    <property type="match status" value="1"/>
</dbReference>
<gene>
    <name evidence="11" type="primary">dnaX</name>
    <name evidence="14" type="ORF">A2Y83_00340</name>
</gene>
<evidence type="ECO:0000256" key="2">
    <source>
        <dbReference type="ARBA" id="ARBA00022679"/>
    </source>
</evidence>
<dbReference type="CDD" id="cd00009">
    <property type="entry name" value="AAA"/>
    <property type="match status" value="1"/>
</dbReference>
<dbReference type="InterPro" id="IPR008921">
    <property type="entry name" value="DNA_pol3_clamp-load_cplx_C"/>
</dbReference>
<dbReference type="SUPFAM" id="SSF48019">
    <property type="entry name" value="post-AAA+ oligomerization domain-like"/>
    <property type="match status" value="1"/>
</dbReference>
<dbReference type="EMBL" id="MFFS01000018">
    <property type="protein sequence ID" value="OGF22631.1"/>
    <property type="molecule type" value="Genomic_DNA"/>
</dbReference>
<dbReference type="CDD" id="cd18137">
    <property type="entry name" value="HLD_clamp_pol_III_gamma_tau"/>
    <property type="match status" value="1"/>
</dbReference>
<dbReference type="GO" id="GO:0003677">
    <property type="term" value="F:DNA binding"/>
    <property type="evidence" value="ECO:0007669"/>
    <property type="project" value="InterPro"/>
</dbReference>
<dbReference type="Proteomes" id="UP000178323">
    <property type="component" value="Unassembled WGS sequence"/>
</dbReference>
<keyword evidence="7" id="KW-0862">Zinc</keyword>
<dbReference type="GO" id="GO:0005524">
    <property type="term" value="F:ATP binding"/>
    <property type="evidence" value="ECO:0007669"/>
    <property type="project" value="UniProtKB-KW"/>
</dbReference>
<dbReference type="Gene3D" id="3.40.50.300">
    <property type="entry name" value="P-loop containing nucleotide triphosphate hydrolases"/>
    <property type="match status" value="1"/>
</dbReference>
<keyword evidence="6 11" id="KW-0547">Nucleotide-binding</keyword>
<dbReference type="InterPro" id="IPR022754">
    <property type="entry name" value="DNA_pol_III_gamma-3"/>
</dbReference>
<evidence type="ECO:0000256" key="9">
    <source>
        <dbReference type="ARBA" id="ARBA00022932"/>
    </source>
</evidence>
<dbReference type="Gene3D" id="1.20.272.10">
    <property type="match status" value="1"/>
</dbReference>
<reference evidence="14 15" key="1">
    <citation type="journal article" date="2016" name="Nat. Commun.">
        <title>Thousands of microbial genomes shed light on interconnected biogeochemical processes in an aquifer system.</title>
        <authorList>
            <person name="Anantharaman K."/>
            <person name="Brown C.T."/>
            <person name="Hug L.A."/>
            <person name="Sharon I."/>
            <person name="Castelle C.J."/>
            <person name="Probst A.J."/>
            <person name="Thomas B.C."/>
            <person name="Singh A."/>
            <person name="Wilkins M.J."/>
            <person name="Karaoz U."/>
            <person name="Brodie E.L."/>
            <person name="Williams K.H."/>
            <person name="Hubbard S.S."/>
            <person name="Banfield J.F."/>
        </authorList>
    </citation>
    <scope>NUCLEOTIDE SEQUENCE [LARGE SCALE GENOMIC DNA]</scope>
</reference>
<dbReference type="Gene3D" id="1.10.8.60">
    <property type="match status" value="1"/>
</dbReference>
<keyword evidence="12" id="KW-0812">Transmembrane</keyword>
<dbReference type="AlphaFoldDB" id="A0A1F5S8Q0"/>
<keyword evidence="4 11" id="KW-0235">DNA replication</keyword>
<dbReference type="NCBIfam" id="TIGR02397">
    <property type="entry name" value="dnaX_nterm"/>
    <property type="match status" value="1"/>
</dbReference>
<dbReference type="InterPro" id="IPR045085">
    <property type="entry name" value="HLD_clamp_pol_III_gamma_tau"/>
</dbReference>
<evidence type="ECO:0000313" key="14">
    <source>
        <dbReference type="EMBL" id="OGF22631.1"/>
    </source>
</evidence>
<evidence type="ECO:0000313" key="15">
    <source>
        <dbReference type="Proteomes" id="UP000178323"/>
    </source>
</evidence>
<keyword evidence="12" id="KW-0472">Membrane</keyword>
<evidence type="ECO:0000256" key="12">
    <source>
        <dbReference type="SAM" id="Phobius"/>
    </source>
</evidence>
<accession>A0A1F5S8Q0</accession>
<dbReference type="SUPFAM" id="SSF52540">
    <property type="entry name" value="P-loop containing nucleoside triphosphate hydrolases"/>
    <property type="match status" value="1"/>
</dbReference>
<dbReference type="InterPro" id="IPR012763">
    <property type="entry name" value="DNA_pol_III_sug/sutau_N"/>
</dbReference>
<dbReference type="PANTHER" id="PTHR11669:SF0">
    <property type="entry name" value="PROTEIN STICHEL-LIKE 2"/>
    <property type="match status" value="1"/>
</dbReference>
<dbReference type="EC" id="2.7.7.7" evidence="11"/>
<dbReference type="InterPro" id="IPR003593">
    <property type="entry name" value="AAA+_ATPase"/>
</dbReference>
<dbReference type="Pfam" id="PF12169">
    <property type="entry name" value="DNA_pol3_gamma3"/>
    <property type="match status" value="1"/>
</dbReference>
<dbReference type="Pfam" id="PF13177">
    <property type="entry name" value="DNA_pol3_delta2"/>
    <property type="match status" value="1"/>
</dbReference>
<keyword evidence="5" id="KW-0479">Metal-binding</keyword>
<dbReference type="FunFam" id="3.40.50.300:FF:000014">
    <property type="entry name" value="DNA polymerase III subunit gamma/tau"/>
    <property type="match status" value="1"/>
</dbReference>
<keyword evidence="12" id="KW-1133">Transmembrane helix</keyword>
<evidence type="ECO:0000256" key="5">
    <source>
        <dbReference type="ARBA" id="ARBA00022723"/>
    </source>
</evidence>
<comment type="caution">
    <text evidence="14">The sequence shown here is derived from an EMBL/GenBank/DDBJ whole genome shotgun (WGS) entry which is preliminary data.</text>
</comment>
<dbReference type="GO" id="GO:0006261">
    <property type="term" value="P:DNA-templated DNA replication"/>
    <property type="evidence" value="ECO:0007669"/>
    <property type="project" value="TreeGrafter"/>
</dbReference>
<dbReference type="STRING" id="1797985.A2Y83_00340"/>
<keyword evidence="3 11" id="KW-0548">Nucleotidyltransferase</keyword>